<evidence type="ECO:0000259" key="5">
    <source>
        <dbReference type="Pfam" id="PF25973"/>
    </source>
</evidence>
<gene>
    <name evidence="6" type="ORF">DEH84_10525</name>
</gene>
<dbReference type="NCBIfam" id="TIGR01730">
    <property type="entry name" value="RND_mfp"/>
    <property type="match status" value="1"/>
</dbReference>
<sequence>MASSSSNNRRMARAPARCGGHGRTGHVETISPGIRVDLQARFSCRAHADSALTRSRLMLLLVVPLLSRPAPAAARFLGQVRTLCLAGLLALPLVATAGPLTEPVSATQRGRLGIVLAAAKPSAGAWQDYPGEIVIPPAQQRVVAAPAAGLIEALSVSVGDTVRPGQVLVRIRSAQSQELQRDVLQSGSQLDLAQRQLARDEALFREGLIPQARLEAARAQARQAQALADERRSALRATTGGARVQADGLVSLTAPIQGQVLAQLAEVGQRVEAMTPLYRLAILRPLWVDLQVPAREAHGIRPGDAVQLVAPSGTAAPTAGRVVTVGPLVDPRSQSRTVRAKLSEPQADWQPGELVRVRLQRRNQENGVALPANALMPTAGDVQQVFVARSGERFELLDVMLLSRQGDEVTVTGVPAGSQVVMRGTAALKALLPR</sequence>
<dbReference type="SUPFAM" id="SSF111369">
    <property type="entry name" value="HlyD-like secretion proteins"/>
    <property type="match status" value="1"/>
</dbReference>
<dbReference type="Gene3D" id="2.40.50.100">
    <property type="match status" value="1"/>
</dbReference>
<dbReference type="Gene3D" id="1.10.287.470">
    <property type="entry name" value="Helix hairpin bin"/>
    <property type="match status" value="1"/>
</dbReference>
<evidence type="ECO:0000259" key="4">
    <source>
        <dbReference type="Pfam" id="PF25954"/>
    </source>
</evidence>
<evidence type="ECO:0000256" key="1">
    <source>
        <dbReference type="ARBA" id="ARBA00009477"/>
    </source>
</evidence>
<evidence type="ECO:0000256" key="3">
    <source>
        <dbReference type="SAM" id="MobiDB-lite"/>
    </source>
</evidence>
<dbReference type="Pfam" id="PF25973">
    <property type="entry name" value="BSH_CzcB"/>
    <property type="match status" value="1"/>
</dbReference>
<organism evidence="6 7">
    <name type="scientific">Aquabacterium olei</name>
    <dbReference type="NCBI Taxonomy" id="1296669"/>
    <lineage>
        <taxon>Bacteria</taxon>
        <taxon>Pseudomonadati</taxon>
        <taxon>Pseudomonadota</taxon>
        <taxon>Betaproteobacteria</taxon>
        <taxon>Burkholderiales</taxon>
        <taxon>Aquabacterium</taxon>
    </lineage>
</organism>
<dbReference type="InterPro" id="IPR058647">
    <property type="entry name" value="BSH_CzcB-like"/>
</dbReference>
<feature type="compositionally biased region" description="Low complexity" evidence="3">
    <location>
        <begin position="1"/>
        <end position="17"/>
    </location>
</feature>
<feature type="region of interest" description="Disordered" evidence="3">
    <location>
        <begin position="1"/>
        <end position="24"/>
    </location>
</feature>
<feature type="domain" description="CzcB-like barrel-sandwich hybrid" evidence="5">
    <location>
        <begin position="141"/>
        <end position="281"/>
    </location>
</feature>
<dbReference type="AlphaFoldDB" id="A0A2U8FRW4"/>
<feature type="domain" description="CusB-like beta-barrel" evidence="4">
    <location>
        <begin position="285"/>
        <end position="361"/>
    </location>
</feature>
<dbReference type="GO" id="GO:0060003">
    <property type="term" value="P:copper ion export"/>
    <property type="evidence" value="ECO:0007669"/>
    <property type="project" value="TreeGrafter"/>
</dbReference>
<dbReference type="GO" id="GO:0015679">
    <property type="term" value="P:plasma membrane copper ion transport"/>
    <property type="evidence" value="ECO:0007669"/>
    <property type="project" value="TreeGrafter"/>
</dbReference>
<protein>
    <submittedName>
        <fullName evidence="6">Uncharacterized protein</fullName>
    </submittedName>
</protein>
<keyword evidence="2" id="KW-0813">Transport</keyword>
<dbReference type="Gene3D" id="2.40.420.20">
    <property type="match status" value="1"/>
</dbReference>
<evidence type="ECO:0000313" key="7">
    <source>
        <dbReference type="Proteomes" id="UP000244892"/>
    </source>
</evidence>
<dbReference type="GO" id="GO:0016020">
    <property type="term" value="C:membrane"/>
    <property type="evidence" value="ECO:0007669"/>
    <property type="project" value="InterPro"/>
</dbReference>
<dbReference type="PANTHER" id="PTHR30097">
    <property type="entry name" value="CATION EFFLUX SYSTEM PROTEIN CUSB"/>
    <property type="match status" value="1"/>
</dbReference>
<dbReference type="GO" id="GO:0046914">
    <property type="term" value="F:transition metal ion binding"/>
    <property type="evidence" value="ECO:0007669"/>
    <property type="project" value="TreeGrafter"/>
</dbReference>
<keyword evidence="7" id="KW-1185">Reference proteome</keyword>
<dbReference type="GO" id="GO:0030288">
    <property type="term" value="C:outer membrane-bounded periplasmic space"/>
    <property type="evidence" value="ECO:0007669"/>
    <property type="project" value="TreeGrafter"/>
</dbReference>
<dbReference type="PANTHER" id="PTHR30097:SF4">
    <property type="entry name" value="SLR6042 PROTEIN"/>
    <property type="match status" value="1"/>
</dbReference>
<reference evidence="6 7" key="1">
    <citation type="submission" date="2018-05" db="EMBL/GenBank/DDBJ databases">
        <title>complete genome sequence of Aquabacterium olei NBRC 110486.</title>
        <authorList>
            <person name="Tang B."/>
            <person name="Chang J."/>
            <person name="Zhang L."/>
            <person name="Yang H."/>
        </authorList>
    </citation>
    <scope>NUCLEOTIDE SEQUENCE [LARGE SCALE GENOMIC DNA]</scope>
    <source>
        <strain evidence="6 7">NBRC 110486</strain>
    </source>
</reference>
<dbReference type="InterPro" id="IPR051909">
    <property type="entry name" value="MFP_Cation_Efflux"/>
</dbReference>
<comment type="similarity">
    <text evidence="1">Belongs to the membrane fusion protein (MFP) (TC 8.A.1) family.</text>
</comment>
<evidence type="ECO:0000313" key="6">
    <source>
        <dbReference type="EMBL" id="AWI53811.1"/>
    </source>
</evidence>
<dbReference type="InterPro" id="IPR006143">
    <property type="entry name" value="RND_pump_MFP"/>
</dbReference>
<dbReference type="KEGG" id="aon:DEH84_10525"/>
<accession>A0A2U8FRW4</accession>
<name>A0A2U8FRW4_9BURK</name>
<dbReference type="EMBL" id="CP029210">
    <property type="protein sequence ID" value="AWI53811.1"/>
    <property type="molecule type" value="Genomic_DNA"/>
</dbReference>
<dbReference type="Gene3D" id="2.40.30.170">
    <property type="match status" value="1"/>
</dbReference>
<proteinExistence type="inferred from homology"/>
<dbReference type="GO" id="GO:0022857">
    <property type="term" value="F:transmembrane transporter activity"/>
    <property type="evidence" value="ECO:0007669"/>
    <property type="project" value="InterPro"/>
</dbReference>
<dbReference type="Proteomes" id="UP000244892">
    <property type="component" value="Chromosome"/>
</dbReference>
<dbReference type="InterPro" id="IPR058792">
    <property type="entry name" value="Beta-barrel_RND_2"/>
</dbReference>
<evidence type="ECO:0000256" key="2">
    <source>
        <dbReference type="ARBA" id="ARBA00022448"/>
    </source>
</evidence>
<dbReference type="Pfam" id="PF25954">
    <property type="entry name" value="Beta-barrel_RND_2"/>
    <property type="match status" value="1"/>
</dbReference>